<gene>
    <name evidence="9" type="primary">F12</name>
</gene>
<feature type="signal peptide" evidence="7">
    <location>
        <begin position="1"/>
        <end position="19"/>
    </location>
</feature>
<evidence type="ECO:0000256" key="7">
    <source>
        <dbReference type="SAM" id="SignalP"/>
    </source>
</evidence>
<comment type="similarity">
    <text evidence="2">Belongs to the seminal plasma protein family.</text>
</comment>
<dbReference type="CDD" id="cd00062">
    <property type="entry name" value="FN2"/>
    <property type="match status" value="1"/>
</dbReference>
<evidence type="ECO:0000256" key="5">
    <source>
        <dbReference type="ARBA" id="ARBA00023157"/>
    </source>
</evidence>
<feature type="disulfide bond" evidence="6">
    <location>
        <begin position="61"/>
        <end position="88"/>
    </location>
</feature>
<dbReference type="PROSITE" id="PS00023">
    <property type="entry name" value="FN2_1"/>
    <property type="match status" value="1"/>
</dbReference>
<evidence type="ECO:0000256" key="1">
    <source>
        <dbReference type="ARBA" id="ARBA00004613"/>
    </source>
</evidence>
<evidence type="ECO:0000313" key="9">
    <source>
        <dbReference type="Ensembl" id="ENSP00000512478.1"/>
    </source>
</evidence>
<evidence type="ECO:0000256" key="4">
    <source>
        <dbReference type="ARBA" id="ARBA00022737"/>
    </source>
</evidence>
<dbReference type="EMBL" id="AC145098">
    <property type="status" value="NOT_ANNOTATED_CDS"/>
    <property type="molecule type" value="Genomic_DNA"/>
</dbReference>
<comment type="subcellular location">
    <subcellularLocation>
        <location evidence="1">Secreted</location>
    </subcellularLocation>
</comment>
<dbReference type="PRINTS" id="PR00013">
    <property type="entry name" value="FNTYPEII"/>
</dbReference>
<dbReference type="SMR" id="A0A8Q3WL35"/>
<sequence length="194" mass="22100">MRALLLLGFLLVSLESTLSIPPWEAPKEHKYKAEEHTVVLTVTGEPCHFPFQYHRQLYHKCTHKGRPGPQPWCATTPNFDQDQRWGYCLEPKKVKGATHSLWGGLGLSPPASLLSWYHQTPHTWDSGPSPFSPSTIPFGSPEGEFWEGVVPFCRPLQQTQPLPERRDLCEHAKRPPLSLSTTPHWKPLPEREVL</sequence>
<dbReference type="OpenTargets" id="ENSG00000131187"/>
<keyword evidence="4" id="KW-0677">Repeat</keyword>
<evidence type="ECO:0007829" key="11">
    <source>
        <dbReference type="PeptideAtlas" id="A0A8Q3WL35"/>
    </source>
</evidence>
<dbReference type="InterPro" id="IPR000562">
    <property type="entry name" value="FN_type2_dom"/>
</dbReference>
<dbReference type="AlphaFoldDB" id="A0A8Q3WL35"/>
<feature type="chain" id="PRO_5035852330" evidence="7">
    <location>
        <begin position="20"/>
        <end position="194"/>
    </location>
</feature>
<dbReference type="InterPro" id="IPR036943">
    <property type="entry name" value="FN_type2_sf"/>
</dbReference>
<reference evidence="9 10" key="2">
    <citation type="journal article" date="2004" name="Nature">
        <title>The DNA sequence and comparative analysis of human chromosome 5.</title>
        <authorList>
            <person name="Schmutz J."/>
            <person name="Martin J."/>
            <person name="Terry A."/>
            <person name="Couronne O."/>
            <person name="Grimwood J."/>
            <person name="Lowry S."/>
            <person name="Gordon L.A."/>
            <person name="Scott D."/>
            <person name="Xie G."/>
            <person name="Huang W."/>
            <person name="Hellsten U."/>
            <person name="Tran-Gyamfi M."/>
            <person name="She X."/>
            <person name="Prabhakar S."/>
            <person name="Aerts A."/>
            <person name="Altherr M."/>
            <person name="Bajorek E."/>
            <person name="Black S."/>
            <person name="Branscomb E."/>
            <person name="Caoile C."/>
            <person name="Challacombe J.F."/>
            <person name="Chan Y.M."/>
            <person name="Denys M."/>
            <person name="Detter J.C."/>
            <person name="Escobar J."/>
            <person name="Flowers D."/>
            <person name="Fotopulos D."/>
            <person name="Glavina T."/>
            <person name="Gomez M."/>
            <person name="Gonzales E."/>
            <person name="Goodstein D."/>
            <person name="Grigoriev I."/>
            <person name="Groza M."/>
            <person name="Hammon N."/>
            <person name="Hawkins T."/>
            <person name="Haydu L."/>
            <person name="Israni S."/>
            <person name="Jett J."/>
            <person name="Kadner K."/>
            <person name="Kimball H."/>
            <person name="Kobayashi A."/>
            <person name="Lopez F."/>
            <person name="Lou Y."/>
            <person name="Martinez D."/>
            <person name="Medina C."/>
            <person name="Morgan J."/>
            <person name="Nandkeshwar R."/>
            <person name="Noonan J.P."/>
            <person name="Pitluck S."/>
            <person name="Pollard M."/>
            <person name="Predki P."/>
            <person name="Priest J."/>
            <person name="Ramirez L."/>
            <person name="Retterer J."/>
            <person name="Rodriguez A."/>
            <person name="Rogers S."/>
            <person name="Salamov A."/>
            <person name="Salazar A."/>
            <person name="Thayer N."/>
            <person name="Tice H."/>
            <person name="Tsai M."/>
            <person name="Ustaszewska A."/>
            <person name="Vo N."/>
            <person name="Wheeler J."/>
            <person name="Wu K."/>
            <person name="Yang J."/>
            <person name="Dickson M."/>
            <person name="Cheng J.F."/>
            <person name="Eichler E.E."/>
            <person name="Olsen A."/>
            <person name="Pennacchio L.A."/>
            <person name="Rokhsar D.S."/>
            <person name="Richardson P."/>
            <person name="Lucas S.M."/>
            <person name="Myers R.M."/>
            <person name="Rubin E.M."/>
        </authorList>
    </citation>
    <scope>NUCLEOTIDE SEQUENCE [LARGE SCALE GENOMIC DNA]</scope>
</reference>
<dbReference type="InterPro" id="IPR051666">
    <property type="entry name" value="SP_Capacitation_Regulator"/>
</dbReference>
<dbReference type="SUPFAM" id="SSF57440">
    <property type="entry name" value="Kringle-like"/>
    <property type="match status" value="1"/>
</dbReference>
<name>A0A8Q3WL35_HUMAN</name>
<dbReference type="PANTHER" id="PTHR22918:SF1">
    <property type="entry name" value="FIBRONECTIN TYPE-II DOMAIN-CONTAINING PROTEIN"/>
    <property type="match status" value="1"/>
</dbReference>
<dbReference type="PANTHER" id="PTHR22918">
    <property type="entry name" value="SEMINAL PLASMA PROTEIN"/>
    <property type="match status" value="1"/>
</dbReference>
<keyword evidence="10" id="KW-1185">Reference proteome</keyword>
<evidence type="ECO:0000256" key="6">
    <source>
        <dbReference type="PROSITE-ProRule" id="PRU00479"/>
    </source>
</evidence>
<dbReference type="Ensembl" id="ENST00000696194.1">
    <property type="protein sequence ID" value="ENSP00000512478.1"/>
    <property type="gene ID" value="ENSG00000131187.11"/>
</dbReference>
<evidence type="ECO:0000313" key="10">
    <source>
        <dbReference type="Proteomes" id="UP000005640"/>
    </source>
</evidence>
<organism evidence="9 10">
    <name type="scientific">Homo sapiens</name>
    <name type="common">Human</name>
    <dbReference type="NCBI Taxonomy" id="9606"/>
    <lineage>
        <taxon>Eukaryota</taxon>
        <taxon>Metazoa</taxon>
        <taxon>Chordata</taxon>
        <taxon>Craniata</taxon>
        <taxon>Vertebrata</taxon>
        <taxon>Euteleostomi</taxon>
        <taxon>Mammalia</taxon>
        <taxon>Eutheria</taxon>
        <taxon>Euarchontoglires</taxon>
        <taxon>Primates</taxon>
        <taxon>Haplorrhini</taxon>
        <taxon>Catarrhini</taxon>
        <taxon>Hominidae</taxon>
        <taxon>Homo</taxon>
    </lineage>
</organism>
<dbReference type="Pfam" id="PF00040">
    <property type="entry name" value="fn2"/>
    <property type="match status" value="1"/>
</dbReference>
<keyword evidence="3" id="KW-0964">Secreted</keyword>
<reference evidence="9 10" key="3">
    <citation type="journal article" date="2004" name="Nature">
        <title>Finishing the euchromatic sequence of the human genome.</title>
        <authorList>
            <consortium name="International Human Genome Sequencing Consortium"/>
        </authorList>
    </citation>
    <scope>NUCLEOTIDE SEQUENCE [LARGE SCALE GENOMIC DNA]</scope>
</reference>
<dbReference type="HGNC" id="HGNC:3530">
    <property type="gene designation" value="F12"/>
</dbReference>
<evidence type="ECO:0007829" key="12">
    <source>
        <dbReference type="ProteomicsDB" id="A0A8Q3WL35"/>
    </source>
</evidence>
<keyword evidence="7" id="KW-0732">Signal</keyword>
<evidence type="ECO:0000256" key="3">
    <source>
        <dbReference type="ARBA" id="ARBA00022525"/>
    </source>
</evidence>
<dbReference type="FunFam" id="2.10.10.10:FF:000010">
    <property type="entry name" value="Coagulation factor XII"/>
    <property type="match status" value="1"/>
</dbReference>
<dbReference type="InterPro" id="IPR013806">
    <property type="entry name" value="Kringle-like"/>
</dbReference>
<dbReference type="Gene3D" id="2.10.10.10">
    <property type="entry name" value="Fibronectin, type II, collagen-binding"/>
    <property type="match status" value="1"/>
</dbReference>
<evidence type="ECO:0000256" key="2">
    <source>
        <dbReference type="ARBA" id="ARBA00010011"/>
    </source>
</evidence>
<dbReference type="SMART" id="SM00059">
    <property type="entry name" value="FN2"/>
    <property type="match status" value="1"/>
</dbReference>
<proteinExistence type="evidence at protein level"/>
<dbReference type="GeneTree" id="ENSGT00940000161657"/>
<protein>
    <submittedName>
        <fullName evidence="9">Coagulation factor XII</fullName>
    </submittedName>
</protein>
<reference evidence="9" key="4">
    <citation type="submission" date="2025-08" db="UniProtKB">
        <authorList>
            <consortium name="Ensembl"/>
        </authorList>
    </citation>
    <scope>IDENTIFICATION</scope>
</reference>
<accession>A0A8Q3WL35</accession>
<evidence type="ECO:0000259" key="8">
    <source>
        <dbReference type="PROSITE" id="PS51092"/>
    </source>
</evidence>
<dbReference type="GO" id="GO:0005576">
    <property type="term" value="C:extracellular region"/>
    <property type="evidence" value="ECO:0007669"/>
    <property type="project" value="UniProtKB-SubCell"/>
</dbReference>
<reference evidence="9 10" key="1">
    <citation type="journal article" date="2001" name="Nature">
        <title>Initial sequencing and analysis of the human genome.</title>
        <authorList>
            <consortium name="International Human Genome Sequencing Consortium"/>
            <person name="Lander E.S."/>
            <person name="Linton L.M."/>
            <person name="Birren B."/>
            <person name="Nusbaum C."/>
            <person name="Zody M.C."/>
            <person name="Baldwin J."/>
            <person name="Devon K."/>
            <person name="Dewar K."/>
            <person name="Doyle M."/>
            <person name="FitzHugh W."/>
            <person name="Funke R."/>
            <person name="Gage D."/>
            <person name="Harris K."/>
            <person name="Heaford A."/>
            <person name="Howland J."/>
            <person name="Kann L."/>
            <person name="Lehoczky J."/>
            <person name="LeVine R."/>
            <person name="McEwan P."/>
            <person name="McKernan K."/>
            <person name="Meldrim J."/>
            <person name="Mesirov J.P."/>
            <person name="Miranda C."/>
            <person name="Morris W."/>
            <person name="Naylor J."/>
            <person name="Raymond C."/>
            <person name="Rosetti M."/>
            <person name="Santos R."/>
            <person name="Sheridan A."/>
            <person name="Sougnez C."/>
            <person name="Stange-Thomann N."/>
            <person name="Stojanovic N."/>
            <person name="Subramanian A."/>
            <person name="Wyman D."/>
            <person name="Rogers J."/>
            <person name="Sulston J."/>
            <person name="Ainscough R."/>
            <person name="Beck S."/>
            <person name="Bentley D."/>
            <person name="Burton J."/>
            <person name="Clee C."/>
            <person name="Carter N."/>
            <person name="Coulson A."/>
            <person name="Deadman R."/>
            <person name="Deloukas P."/>
            <person name="Dunham A."/>
            <person name="Dunham I."/>
            <person name="Durbin R."/>
            <person name="French L."/>
            <person name="Grafham D."/>
            <person name="Gregory S."/>
            <person name="Hubbard T."/>
            <person name="Humphray S."/>
            <person name="Hunt A."/>
            <person name="Jones M."/>
            <person name="Lloyd C."/>
            <person name="McMurray A."/>
            <person name="Matthews L."/>
            <person name="Mercer S."/>
            <person name="Milne S."/>
            <person name="Mullikin J.C."/>
            <person name="Mungall A."/>
            <person name="Plumb R."/>
            <person name="Ross M."/>
            <person name="Shownkeen R."/>
            <person name="Sims S."/>
            <person name="Waterston R.H."/>
            <person name="Wilson R.K."/>
            <person name="Hillier L.W."/>
            <person name="McPherson J.D."/>
            <person name="Marra M.A."/>
            <person name="Mardis E.R."/>
            <person name="Fulton L.A."/>
            <person name="Chinwalla A.T."/>
            <person name="Pepin K.H."/>
            <person name="Gish W.R."/>
            <person name="Chissoe S.L."/>
            <person name="Wendl M.C."/>
            <person name="Delehaunty K.D."/>
            <person name="Miner T.L."/>
            <person name="Delehaunty A."/>
            <person name="Kramer J.B."/>
            <person name="Cook L.L."/>
            <person name="Fulton R.S."/>
            <person name="Johnson D.L."/>
            <person name="Minx P.J."/>
            <person name="Clifton S.W."/>
            <person name="Hawkins T."/>
            <person name="Branscomb E."/>
            <person name="Predki P."/>
            <person name="Richardson P."/>
            <person name="Wenning S."/>
            <person name="Slezak T."/>
            <person name="Doggett N."/>
            <person name="Cheng J.F."/>
            <person name="Olsen A."/>
            <person name="Lucas S."/>
            <person name="Elkin C."/>
            <person name="Uberbacher E."/>
            <person name="Frazier M."/>
            <person name="Gibbs R.A."/>
            <person name="Muzny D.M."/>
            <person name="Scherer S.E."/>
            <person name="Bouck J.B."/>
            <person name="Sodergren E.J."/>
            <person name="Worley K.C."/>
            <person name="Rives C.M."/>
            <person name="Gorrell J.H."/>
            <person name="Metzker M.L."/>
            <person name="Naylor S.L."/>
            <person name="Kucherlapati R.S."/>
            <person name="Nelson D.L."/>
            <person name="Weinstock G.M."/>
            <person name="Sakaki Y."/>
            <person name="Fujiyama A."/>
            <person name="Hattori M."/>
            <person name="Yada T."/>
            <person name="Toyoda A."/>
            <person name="Itoh T."/>
            <person name="Kawagoe C."/>
            <person name="Watanabe H."/>
            <person name="Totoki Y."/>
            <person name="Taylor T."/>
            <person name="Weissenbach J."/>
            <person name="Heilig R."/>
            <person name="Saurin W."/>
            <person name="Artiguenave F."/>
            <person name="Brottier P."/>
            <person name="Bruls T."/>
            <person name="Pelletier E."/>
            <person name="Robert C."/>
            <person name="Wincker P."/>
            <person name="Smith D.R."/>
            <person name="Doucette-Stamm L."/>
            <person name="Rubenfield M."/>
            <person name="Weinstock K."/>
            <person name="Lee H.M."/>
            <person name="Dubois J."/>
            <person name="Rosenthal A."/>
            <person name="Platzer M."/>
            <person name="Nyakatura G."/>
            <person name="Taudien S."/>
            <person name="Rump A."/>
            <person name="Yang H."/>
            <person name="Yu J."/>
            <person name="Wang J."/>
            <person name="Huang G."/>
            <person name="Gu J."/>
            <person name="Hood L."/>
            <person name="Rowen L."/>
            <person name="Madan A."/>
            <person name="Qin S."/>
            <person name="Davis R.W."/>
            <person name="Federspiel N.A."/>
            <person name="Abola A.P."/>
            <person name="Proctor M.J."/>
            <person name="Myers R.M."/>
            <person name="Schmutz J."/>
            <person name="Dickson M."/>
            <person name="Grimwood J."/>
            <person name="Cox D.R."/>
            <person name="Olson M.V."/>
            <person name="Kaul R."/>
            <person name="Raymond C."/>
            <person name="Shimizu N."/>
            <person name="Kawasaki K."/>
            <person name="Minoshima S."/>
            <person name="Evans G.A."/>
            <person name="Athanasiou M."/>
            <person name="Schultz R."/>
            <person name="Roe B.A."/>
            <person name="Chen F."/>
            <person name="Pan H."/>
            <person name="Ramser J."/>
            <person name="Lehrach H."/>
            <person name="Reinhardt R."/>
            <person name="McCombie W.R."/>
            <person name="de la Bastide M."/>
            <person name="Dedhia N."/>
            <person name="Blocker H."/>
            <person name="Hornischer K."/>
            <person name="Nordsiek G."/>
            <person name="Agarwala R."/>
            <person name="Aravind L."/>
            <person name="Bailey J.A."/>
            <person name="Bateman A."/>
            <person name="Batzoglou S."/>
            <person name="Birney E."/>
            <person name="Bork P."/>
            <person name="Brown D.G."/>
            <person name="Burge C.B."/>
            <person name="Cerutti L."/>
            <person name="Chen H.C."/>
            <person name="Church D."/>
            <person name="Clamp M."/>
            <person name="Copley R.R."/>
            <person name="Doerks T."/>
            <person name="Eddy S.R."/>
            <person name="Eichler E.E."/>
            <person name="Furey T.S."/>
            <person name="Galagan J."/>
            <person name="Gilbert J.G."/>
            <person name="Harmon C."/>
            <person name="Hayashizaki Y."/>
            <person name="Haussler D."/>
            <person name="Hermjakob H."/>
            <person name="Hokamp K."/>
            <person name="Jang W."/>
            <person name="Johnson L.S."/>
            <person name="Jones T.A."/>
            <person name="Kasif S."/>
            <person name="Kaspryzk A."/>
            <person name="Kennedy S."/>
            <person name="Kent W.J."/>
            <person name="Kitts P."/>
            <person name="Koonin E.V."/>
            <person name="Korf I."/>
            <person name="Kulp D."/>
            <person name="Lancet D."/>
            <person name="Lowe T.M."/>
            <person name="McLysaght A."/>
            <person name="Mikkelsen T."/>
            <person name="Moran J.V."/>
            <person name="Mulder N."/>
            <person name="Pollara V.J."/>
            <person name="Ponting C.P."/>
            <person name="Schuler G."/>
            <person name="Schultz J."/>
            <person name="Slater G."/>
            <person name="Smit A.F."/>
            <person name="Stupka E."/>
            <person name="Szustakowski J."/>
            <person name="Thierry-Mieg D."/>
            <person name="Thierry-Mieg J."/>
            <person name="Wagner L."/>
            <person name="Wallis J."/>
            <person name="Wheeler R."/>
            <person name="Williams A."/>
            <person name="Wolf Y.I."/>
            <person name="Wolfe K.H."/>
            <person name="Yang S.P."/>
            <person name="Yeh R.F."/>
            <person name="Collins F."/>
            <person name="Guyer M.S."/>
            <person name="Peterson J."/>
            <person name="Felsenfeld A."/>
            <person name="Wetterstrand K.A."/>
            <person name="Patrinos A."/>
            <person name="Morgan M.J."/>
            <person name="de Jong P."/>
            <person name="Catanese J.J."/>
            <person name="Osoegawa K."/>
            <person name="Shizuya H."/>
            <person name="Choi S."/>
            <person name="Chen Y.J."/>
        </authorList>
    </citation>
    <scope>NUCLEOTIDE SEQUENCE [LARGE SCALE GENOMIC DNA]</scope>
</reference>
<feature type="domain" description="Fibronectin type-II" evidence="8">
    <location>
        <begin position="42"/>
        <end position="90"/>
    </location>
</feature>
<dbReference type="PROSITE" id="PS51092">
    <property type="entry name" value="FN2_2"/>
    <property type="match status" value="1"/>
</dbReference>
<feature type="disulfide bond" evidence="6">
    <location>
        <begin position="47"/>
        <end position="73"/>
    </location>
</feature>
<keyword evidence="11 12" id="KW-1267">Proteomics identification</keyword>
<dbReference type="Proteomes" id="UP000005640">
    <property type="component" value="Chromosome 5"/>
</dbReference>
<dbReference type="OrthoDB" id="9925451at2759"/>
<keyword evidence="5 6" id="KW-1015">Disulfide bond</keyword>
<reference evidence="9" key="5">
    <citation type="submission" date="2025-09" db="UniProtKB">
        <authorList>
            <consortium name="Ensembl"/>
        </authorList>
    </citation>
    <scope>IDENTIFICATION</scope>
</reference>
<dbReference type="Ensembl" id="ENST00000696194.1">
    <property type="protein sequence ID" value="ENSP00000512478.1"/>
    <property type="gene ID" value="ENSG00000131187.12"/>
</dbReference>